<evidence type="ECO:0000313" key="7">
    <source>
        <dbReference type="Proteomes" id="UP000660339"/>
    </source>
</evidence>
<dbReference type="InterPro" id="IPR014756">
    <property type="entry name" value="Ig_E-set"/>
</dbReference>
<dbReference type="RefSeq" id="WP_166380226.1">
    <property type="nucleotide sequence ID" value="NZ_BAAATT010000033.1"/>
</dbReference>
<dbReference type="GO" id="GO:0005576">
    <property type="term" value="C:extracellular region"/>
    <property type="evidence" value="ECO:0007669"/>
    <property type="project" value="InterPro"/>
</dbReference>
<dbReference type="CDD" id="cd21177">
    <property type="entry name" value="LPMO_AA10"/>
    <property type="match status" value="1"/>
</dbReference>
<feature type="domain" description="Chitin-binding type-3" evidence="5">
    <location>
        <begin position="199"/>
        <end position="245"/>
    </location>
</feature>
<evidence type="ECO:0000313" key="6">
    <source>
        <dbReference type="EMBL" id="GIG12240.1"/>
    </source>
</evidence>
<dbReference type="InterPro" id="IPR003610">
    <property type="entry name" value="CBM5/12"/>
</dbReference>
<evidence type="ECO:0000256" key="2">
    <source>
        <dbReference type="ARBA" id="ARBA00022801"/>
    </source>
</evidence>
<dbReference type="InterPro" id="IPR036573">
    <property type="entry name" value="CBM_sf_5/12"/>
</dbReference>
<name>A0A8J3LGJ6_9ACTN</name>
<dbReference type="PANTHER" id="PTHR34823">
    <property type="entry name" value="GLCNAC-BINDING PROTEIN A"/>
    <property type="match status" value="1"/>
</dbReference>
<dbReference type="Pfam" id="PF02839">
    <property type="entry name" value="CBM_5_12"/>
    <property type="match status" value="1"/>
</dbReference>
<dbReference type="InterPro" id="IPR051024">
    <property type="entry name" value="GlcNAc_Chitin_IntDeg"/>
</dbReference>
<dbReference type="InterPro" id="IPR004302">
    <property type="entry name" value="Cellulose/chitin-bd_N"/>
</dbReference>
<dbReference type="AlphaFoldDB" id="A0A8J3LGJ6"/>
<reference evidence="6" key="1">
    <citation type="submission" date="2021-01" db="EMBL/GenBank/DDBJ databases">
        <title>Whole genome shotgun sequence of Catellatospora methionotrophica NBRC 14553.</title>
        <authorList>
            <person name="Komaki H."/>
            <person name="Tamura T."/>
        </authorList>
    </citation>
    <scope>NUCLEOTIDE SEQUENCE</scope>
    <source>
        <strain evidence="6">NBRC 14553</strain>
    </source>
</reference>
<dbReference type="SUPFAM" id="SSF51055">
    <property type="entry name" value="Carbohydrate binding domain"/>
    <property type="match status" value="1"/>
</dbReference>
<feature type="signal peptide" evidence="4">
    <location>
        <begin position="1"/>
        <end position="27"/>
    </location>
</feature>
<gene>
    <name evidence="6" type="primary">cpbD_1</name>
    <name evidence="6" type="ORF">Cme02nite_05720</name>
</gene>
<keyword evidence="7" id="KW-1185">Reference proteome</keyword>
<dbReference type="CDD" id="cd12214">
    <property type="entry name" value="ChiA1_BD"/>
    <property type="match status" value="1"/>
</dbReference>
<evidence type="ECO:0000256" key="3">
    <source>
        <dbReference type="SAM" id="MobiDB-lite"/>
    </source>
</evidence>
<dbReference type="GO" id="GO:0004553">
    <property type="term" value="F:hydrolase activity, hydrolyzing O-glycosyl compounds"/>
    <property type="evidence" value="ECO:0007669"/>
    <property type="project" value="InterPro"/>
</dbReference>
<dbReference type="SUPFAM" id="SSF81296">
    <property type="entry name" value="E set domains"/>
    <property type="match status" value="1"/>
</dbReference>
<proteinExistence type="predicted"/>
<evidence type="ECO:0000256" key="4">
    <source>
        <dbReference type="SAM" id="SignalP"/>
    </source>
</evidence>
<protein>
    <submittedName>
        <fullName evidence="6">Cellulose-binding protein</fullName>
    </submittedName>
</protein>
<dbReference type="SMART" id="SM00495">
    <property type="entry name" value="ChtBD3"/>
    <property type="match status" value="1"/>
</dbReference>
<dbReference type="Proteomes" id="UP000660339">
    <property type="component" value="Unassembled WGS sequence"/>
</dbReference>
<dbReference type="PANTHER" id="PTHR34823:SF1">
    <property type="entry name" value="CHITIN-BINDING TYPE-4 DOMAIN-CONTAINING PROTEIN"/>
    <property type="match status" value="1"/>
</dbReference>
<dbReference type="Gene3D" id="2.70.50.50">
    <property type="entry name" value="chitin-binding protein cbp21"/>
    <property type="match status" value="1"/>
</dbReference>
<accession>A0A8J3LGJ6</accession>
<sequence length="245" mass="25542">MRKRIVLPVLSIFTILVSGMIAAPASAHGYISSPPSRQANCARGVVTGCGDIVWEPQSVEAPKGSMQCNGGGSRFAVLNDNSKNWPAASVGNNVTFNWVLTARHRTSTWEYFVGSTRIAVFNDNGAQPGATVSHPVSLGGRTGRFTVLARWNVYDTAMAFYSCVDLQVGGGGGGGNPTPPPTSPSPNPPQSPPPTNPGGGTWAAGTAYGVGATVTYGGLSYRCLQAHTALAGWEPPTTPALWQRI</sequence>
<keyword evidence="1 4" id="KW-0732">Signal</keyword>
<evidence type="ECO:0000259" key="5">
    <source>
        <dbReference type="SMART" id="SM00495"/>
    </source>
</evidence>
<feature type="region of interest" description="Disordered" evidence="3">
    <location>
        <begin position="171"/>
        <end position="202"/>
    </location>
</feature>
<comment type="caution">
    <text evidence="6">The sequence shown here is derived from an EMBL/GenBank/DDBJ whole genome shotgun (WGS) entry which is preliminary data.</text>
</comment>
<dbReference type="GO" id="GO:0005975">
    <property type="term" value="P:carbohydrate metabolic process"/>
    <property type="evidence" value="ECO:0007669"/>
    <property type="project" value="InterPro"/>
</dbReference>
<organism evidence="6 7">
    <name type="scientific">Catellatospora methionotrophica</name>
    <dbReference type="NCBI Taxonomy" id="121620"/>
    <lineage>
        <taxon>Bacteria</taxon>
        <taxon>Bacillati</taxon>
        <taxon>Actinomycetota</taxon>
        <taxon>Actinomycetes</taxon>
        <taxon>Micromonosporales</taxon>
        <taxon>Micromonosporaceae</taxon>
        <taxon>Catellatospora</taxon>
    </lineage>
</organism>
<dbReference type="EMBL" id="BONJ01000001">
    <property type="protein sequence ID" value="GIG12240.1"/>
    <property type="molecule type" value="Genomic_DNA"/>
</dbReference>
<dbReference type="Gene3D" id="2.10.10.20">
    <property type="entry name" value="Carbohydrate-binding module superfamily 5/12"/>
    <property type="match status" value="1"/>
</dbReference>
<evidence type="ECO:0000256" key="1">
    <source>
        <dbReference type="ARBA" id="ARBA00022729"/>
    </source>
</evidence>
<dbReference type="GO" id="GO:0030246">
    <property type="term" value="F:carbohydrate binding"/>
    <property type="evidence" value="ECO:0007669"/>
    <property type="project" value="InterPro"/>
</dbReference>
<feature type="compositionally biased region" description="Pro residues" evidence="3">
    <location>
        <begin position="177"/>
        <end position="196"/>
    </location>
</feature>
<feature type="chain" id="PRO_5035169679" evidence="4">
    <location>
        <begin position="28"/>
        <end position="245"/>
    </location>
</feature>
<keyword evidence="2" id="KW-0378">Hydrolase</keyword>
<dbReference type="Pfam" id="PF03067">
    <property type="entry name" value="LPMO_10"/>
    <property type="match status" value="1"/>
</dbReference>